<organism evidence="3 4">
    <name type="scientific">Streptomyces eurocidicus</name>
    <name type="common">Streptoverticillium eurocidicus</name>
    <dbReference type="NCBI Taxonomy" id="66423"/>
    <lineage>
        <taxon>Bacteria</taxon>
        <taxon>Bacillati</taxon>
        <taxon>Actinomycetota</taxon>
        <taxon>Actinomycetes</taxon>
        <taxon>Kitasatosporales</taxon>
        <taxon>Streptomycetaceae</taxon>
        <taxon>Streptomyces</taxon>
    </lineage>
</organism>
<feature type="compositionally biased region" description="Basic and acidic residues" evidence="1">
    <location>
        <begin position="75"/>
        <end position="84"/>
    </location>
</feature>
<evidence type="ECO:0000313" key="2">
    <source>
        <dbReference type="EMBL" id="MBB5121632.1"/>
    </source>
</evidence>
<evidence type="ECO:0000256" key="1">
    <source>
        <dbReference type="SAM" id="MobiDB-lite"/>
    </source>
</evidence>
<dbReference type="AlphaFoldDB" id="A0A2N8NSG8"/>
<gene>
    <name evidence="3" type="ORF">AF335_22940</name>
    <name evidence="2" type="ORF">FHS36_005097</name>
</gene>
<keyword evidence="4" id="KW-1185">Reference proteome</keyword>
<proteinExistence type="predicted"/>
<comment type="caution">
    <text evidence="3">The sequence shown here is derived from an EMBL/GenBank/DDBJ whole genome shotgun (WGS) entry which is preliminary data.</text>
</comment>
<feature type="region of interest" description="Disordered" evidence="1">
    <location>
        <begin position="1"/>
        <end position="84"/>
    </location>
</feature>
<reference evidence="3" key="2">
    <citation type="submission" date="2015-07" db="EMBL/GenBank/DDBJ databases">
        <authorList>
            <person name="Noorani M."/>
        </authorList>
    </citation>
    <scope>NUCLEOTIDE SEQUENCE [LARGE SCALE GENOMIC DNA]</scope>
    <source>
        <strain evidence="3">ATCC 27428</strain>
    </source>
</reference>
<name>A0A2N8NSG8_STREU</name>
<reference evidence="4" key="1">
    <citation type="submission" date="2015-07" db="EMBL/GenBank/DDBJ databases">
        <authorList>
            <person name="Graham D.E."/>
            <person name="Giannone R.J."/>
            <person name="Gulvik C.A."/>
            <person name="Hettich R.L."/>
            <person name="Klingeman D.M."/>
            <person name="Mahan K.M."/>
            <person name="Parry R.J."/>
            <person name="Spain J.C."/>
        </authorList>
    </citation>
    <scope>NUCLEOTIDE SEQUENCE [LARGE SCALE GENOMIC DNA]</scope>
    <source>
        <strain evidence="4">ATCC 27428</strain>
    </source>
</reference>
<dbReference type="EMBL" id="JACHJF010000019">
    <property type="protein sequence ID" value="MBB5121632.1"/>
    <property type="molecule type" value="Genomic_DNA"/>
</dbReference>
<dbReference type="OrthoDB" id="4237045at2"/>
<dbReference type="Proteomes" id="UP000235945">
    <property type="component" value="Unassembled WGS sequence"/>
</dbReference>
<dbReference type="EMBL" id="LGUI01000008">
    <property type="protein sequence ID" value="PNE31713.1"/>
    <property type="molecule type" value="Genomic_DNA"/>
</dbReference>
<reference evidence="2 5" key="3">
    <citation type="submission" date="2020-08" db="EMBL/GenBank/DDBJ databases">
        <title>Genomic Encyclopedia of Type Strains, Phase III (KMG-III): the genomes of soil and plant-associated and newly described type strains.</title>
        <authorList>
            <person name="Whitman W."/>
        </authorList>
    </citation>
    <scope>NUCLEOTIDE SEQUENCE [LARGE SCALE GENOMIC DNA]</scope>
    <source>
        <strain evidence="2 5">CECT 3259</strain>
    </source>
</reference>
<evidence type="ECO:0000313" key="3">
    <source>
        <dbReference type="EMBL" id="PNE31713.1"/>
    </source>
</evidence>
<accession>A0A2N8NSG8</accession>
<dbReference type="Proteomes" id="UP000528608">
    <property type="component" value="Unassembled WGS sequence"/>
</dbReference>
<evidence type="ECO:0000313" key="4">
    <source>
        <dbReference type="Proteomes" id="UP000235945"/>
    </source>
</evidence>
<evidence type="ECO:0008006" key="6">
    <source>
        <dbReference type="Google" id="ProtNLM"/>
    </source>
</evidence>
<protein>
    <recommendedName>
        <fullName evidence="6">Sigma-like protein</fullName>
    </recommendedName>
</protein>
<dbReference type="RefSeq" id="WP_102920371.1">
    <property type="nucleotide sequence ID" value="NZ_JACHJF010000019.1"/>
</dbReference>
<evidence type="ECO:0000313" key="5">
    <source>
        <dbReference type="Proteomes" id="UP000528608"/>
    </source>
</evidence>
<sequence length="84" mass="8570">MSDEKLLRPGVVTTPQDDHAGGATLAAPQHVLADDHAGSPKPLLAPMDDHAGSPKPLVAPMDDHAGSPTPLDVLQDDHAGSEPA</sequence>